<evidence type="ECO:0000256" key="19">
    <source>
        <dbReference type="ARBA" id="ARBA00023326"/>
    </source>
</evidence>
<dbReference type="PROSITE" id="PS51257">
    <property type="entry name" value="PROKAR_LIPOPROTEIN"/>
    <property type="match status" value="1"/>
</dbReference>
<keyword evidence="18" id="KW-0961">Cell wall biogenesis/degradation</keyword>
<dbReference type="GO" id="GO:0004099">
    <property type="term" value="F:chitin deacetylase activity"/>
    <property type="evidence" value="ECO:0007669"/>
    <property type="project" value="UniProtKB-EC"/>
</dbReference>
<evidence type="ECO:0000256" key="12">
    <source>
        <dbReference type="ARBA" id="ARBA00023024"/>
    </source>
</evidence>
<evidence type="ECO:0000256" key="16">
    <source>
        <dbReference type="ARBA" id="ARBA00023285"/>
    </source>
</evidence>
<dbReference type="GO" id="GO:0098552">
    <property type="term" value="C:side of membrane"/>
    <property type="evidence" value="ECO:0007669"/>
    <property type="project" value="UniProtKB-KW"/>
</dbReference>
<comment type="similarity">
    <text evidence="4">Belongs to the polysaccharide deacetylase family.</text>
</comment>
<gene>
    <name evidence="26" type="ORF">RDB_LOCUS121853</name>
</gene>
<evidence type="ECO:0000256" key="6">
    <source>
        <dbReference type="ARBA" id="ARBA00022512"/>
    </source>
</evidence>
<keyword evidence="12" id="KW-0146">Chitin degradation</keyword>
<evidence type="ECO:0000256" key="5">
    <source>
        <dbReference type="ARBA" id="ARBA00022475"/>
    </source>
</evidence>
<dbReference type="GO" id="GO:0000272">
    <property type="term" value="P:polysaccharide catabolic process"/>
    <property type="evidence" value="ECO:0007669"/>
    <property type="project" value="UniProtKB-KW"/>
</dbReference>
<dbReference type="Proteomes" id="UP000663888">
    <property type="component" value="Unassembled WGS sequence"/>
</dbReference>
<keyword evidence="8" id="KW-0336">GPI-anchor</keyword>
<dbReference type="PANTHER" id="PTHR10587">
    <property type="entry name" value="GLYCOSYL TRANSFERASE-RELATED"/>
    <property type="match status" value="1"/>
</dbReference>
<dbReference type="InterPro" id="IPR002509">
    <property type="entry name" value="NODB_dom"/>
</dbReference>
<feature type="transmembrane region" description="Helical" evidence="23">
    <location>
        <begin position="454"/>
        <end position="472"/>
    </location>
</feature>
<feature type="signal peptide" evidence="24">
    <location>
        <begin position="1"/>
        <end position="22"/>
    </location>
</feature>
<keyword evidence="9" id="KW-0479">Metal-binding</keyword>
<comment type="catalytic activity">
    <reaction evidence="21">
        <text>[(1-&gt;4)-N-acetyl-beta-D-glucosaminyl](n) + n H2O = chitosan + n acetate</text>
        <dbReference type="Rhea" id="RHEA:10464"/>
        <dbReference type="Rhea" id="RHEA-COMP:9593"/>
        <dbReference type="Rhea" id="RHEA-COMP:9597"/>
        <dbReference type="ChEBI" id="CHEBI:15377"/>
        <dbReference type="ChEBI" id="CHEBI:17029"/>
        <dbReference type="ChEBI" id="CHEBI:30089"/>
        <dbReference type="ChEBI" id="CHEBI:57704"/>
        <dbReference type="EC" id="3.5.1.41"/>
    </reaction>
    <physiologicalReaction direction="left-to-right" evidence="21">
        <dbReference type="Rhea" id="RHEA:10465"/>
    </physiologicalReaction>
</comment>
<sequence length="473" mass="50343">MRYSLIASTAAAVLSCSHVVLARNPAHDAYLQRRQAALSTPVAASTSSTSSSTSSSSGPSILGTSSSSSSSSSAAPSISRAPAPQHLIATDPSIPPLDQITMGGPVQSPVPLTTTYAAGATPPLKGARPLPTRTVVVSRYPPIDKVPATDSPEVQEWIAEVKAKNTTIPLISQTKDGSCAGDPELAKQASASGNCWWTCGGCTRPTDITVCPDKMSWGLTYDDGPSPYTPKLLNYLDQHNTSATFYVVGSRVISRPEIVQYEYMKGHEISVHTWSHFPLTTLTNEQIIAELGWTRKAIRDVTGVTPLTMRPPYGDIDDRVRAIAMAMDLTPVIWTGVGKDEFDTSDWRIPGGTSNGTYSYNAFERILEKASTIDTGFIVLQHDLYQETVDLAVGYILPDAMAHQPKFTLSSVSQCLHQPLEDAYVETNTNETIRTTAAGGIGLKNSGIRTGAPLGLGATVLVGLAGVFAAIFI</sequence>
<keyword evidence="14" id="KW-0325">Glycoprotein</keyword>
<keyword evidence="23" id="KW-1133">Transmembrane helix</keyword>
<dbReference type="EMBL" id="CAJMWX010001294">
    <property type="protein sequence ID" value="CAE6479423.1"/>
    <property type="molecule type" value="Genomic_DNA"/>
</dbReference>
<evidence type="ECO:0000256" key="11">
    <source>
        <dbReference type="ARBA" id="ARBA00022801"/>
    </source>
</evidence>
<evidence type="ECO:0000313" key="27">
    <source>
        <dbReference type="Proteomes" id="UP000663888"/>
    </source>
</evidence>
<dbReference type="Pfam" id="PF01522">
    <property type="entry name" value="Polysacc_deac_1"/>
    <property type="match status" value="1"/>
</dbReference>
<dbReference type="FunFam" id="3.20.20.370:FF:000004">
    <property type="entry name" value="Related to Chitin deacetylase"/>
    <property type="match status" value="1"/>
</dbReference>
<evidence type="ECO:0000256" key="1">
    <source>
        <dbReference type="ARBA" id="ARBA00001941"/>
    </source>
</evidence>
<feature type="compositionally biased region" description="Low complexity" evidence="22">
    <location>
        <begin position="42"/>
        <end position="84"/>
    </location>
</feature>
<organism evidence="26 27">
    <name type="scientific">Rhizoctonia solani</name>
    <dbReference type="NCBI Taxonomy" id="456999"/>
    <lineage>
        <taxon>Eukaryota</taxon>
        <taxon>Fungi</taxon>
        <taxon>Dikarya</taxon>
        <taxon>Basidiomycota</taxon>
        <taxon>Agaricomycotina</taxon>
        <taxon>Agaricomycetes</taxon>
        <taxon>Cantharellales</taxon>
        <taxon>Ceratobasidiaceae</taxon>
        <taxon>Rhizoctonia</taxon>
    </lineage>
</organism>
<dbReference type="EC" id="3.5.1.41" evidence="20"/>
<dbReference type="PROSITE" id="PS51677">
    <property type="entry name" value="NODB"/>
    <property type="match status" value="1"/>
</dbReference>
<keyword evidence="10 24" id="KW-0732">Signal</keyword>
<keyword evidence="16" id="KW-0170">Cobalt</keyword>
<comment type="cofactor">
    <cofactor evidence="1">
        <name>Co(2+)</name>
        <dbReference type="ChEBI" id="CHEBI:48828"/>
    </cofactor>
</comment>
<evidence type="ECO:0000256" key="23">
    <source>
        <dbReference type="SAM" id="Phobius"/>
    </source>
</evidence>
<name>A0A8H3H1T3_9AGAM</name>
<dbReference type="InterPro" id="IPR011330">
    <property type="entry name" value="Glyco_hydro/deAcase_b/a-brl"/>
</dbReference>
<reference evidence="26" key="1">
    <citation type="submission" date="2021-01" db="EMBL/GenBank/DDBJ databases">
        <authorList>
            <person name="Kaushik A."/>
        </authorList>
    </citation>
    <scope>NUCLEOTIDE SEQUENCE</scope>
    <source>
        <strain evidence="26">AG4-R118</strain>
    </source>
</reference>
<dbReference type="GO" id="GO:0009272">
    <property type="term" value="P:fungal-type cell wall biogenesis"/>
    <property type="evidence" value="ECO:0007669"/>
    <property type="project" value="UniProtKB-ARBA"/>
</dbReference>
<keyword evidence="11" id="KW-0378">Hydrolase</keyword>
<dbReference type="SUPFAM" id="SSF88713">
    <property type="entry name" value="Glycoside hydrolase/deacetylase"/>
    <property type="match status" value="1"/>
</dbReference>
<evidence type="ECO:0000256" key="20">
    <source>
        <dbReference type="ARBA" id="ARBA00024056"/>
    </source>
</evidence>
<evidence type="ECO:0000256" key="15">
    <source>
        <dbReference type="ARBA" id="ARBA00023277"/>
    </source>
</evidence>
<keyword evidence="15" id="KW-0119">Carbohydrate metabolism</keyword>
<evidence type="ECO:0000256" key="10">
    <source>
        <dbReference type="ARBA" id="ARBA00022729"/>
    </source>
</evidence>
<dbReference type="GO" id="GO:0006032">
    <property type="term" value="P:chitin catabolic process"/>
    <property type="evidence" value="ECO:0007669"/>
    <property type="project" value="UniProtKB-KW"/>
</dbReference>
<keyword evidence="5" id="KW-1003">Cell membrane</keyword>
<keyword evidence="17" id="KW-0449">Lipoprotein</keyword>
<evidence type="ECO:0000256" key="22">
    <source>
        <dbReference type="SAM" id="MobiDB-lite"/>
    </source>
</evidence>
<comment type="subcellular location">
    <subcellularLocation>
        <location evidence="3">Cell membrane</location>
        <topology evidence="3">Lipid-anchor</topology>
        <topology evidence="3">GPI-anchor</topology>
    </subcellularLocation>
    <subcellularLocation>
        <location evidence="2">Secreted</location>
        <location evidence="2">Cell wall</location>
    </subcellularLocation>
</comment>
<feature type="region of interest" description="Disordered" evidence="22">
    <location>
        <begin position="42"/>
        <end position="108"/>
    </location>
</feature>
<keyword evidence="13 23" id="KW-0472">Membrane</keyword>
<keyword evidence="6" id="KW-0134">Cell wall</keyword>
<evidence type="ECO:0000256" key="4">
    <source>
        <dbReference type="ARBA" id="ARBA00010973"/>
    </source>
</evidence>
<dbReference type="AlphaFoldDB" id="A0A8H3H1T3"/>
<evidence type="ECO:0000256" key="17">
    <source>
        <dbReference type="ARBA" id="ARBA00023288"/>
    </source>
</evidence>
<evidence type="ECO:0000256" key="7">
    <source>
        <dbReference type="ARBA" id="ARBA00022525"/>
    </source>
</evidence>
<feature type="domain" description="NodB homology" evidence="25">
    <location>
        <begin position="215"/>
        <end position="410"/>
    </location>
</feature>
<evidence type="ECO:0000256" key="14">
    <source>
        <dbReference type="ARBA" id="ARBA00023180"/>
    </source>
</evidence>
<feature type="chain" id="PRO_5034346340" description="chitin deacetylase" evidence="24">
    <location>
        <begin position="23"/>
        <end position="473"/>
    </location>
</feature>
<evidence type="ECO:0000256" key="21">
    <source>
        <dbReference type="ARBA" id="ARBA00048494"/>
    </source>
</evidence>
<accession>A0A8H3H1T3</accession>
<evidence type="ECO:0000259" key="25">
    <source>
        <dbReference type="PROSITE" id="PS51677"/>
    </source>
</evidence>
<dbReference type="InterPro" id="IPR050248">
    <property type="entry name" value="Polysacc_deacetylase_ArnD"/>
</dbReference>
<evidence type="ECO:0000256" key="24">
    <source>
        <dbReference type="SAM" id="SignalP"/>
    </source>
</evidence>
<evidence type="ECO:0000313" key="26">
    <source>
        <dbReference type="EMBL" id="CAE6479423.1"/>
    </source>
</evidence>
<keyword evidence="7" id="KW-0964">Secreted</keyword>
<evidence type="ECO:0000256" key="2">
    <source>
        <dbReference type="ARBA" id="ARBA00004191"/>
    </source>
</evidence>
<evidence type="ECO:0000256" key="13">
    <source>
        <dbReference type="ARBA" id="ARBA00023136"/>
    </source>
</evidence>
<evidence type="ECO:0000256" key="8">
    <source>
        <dbReference type="ARBA" id="ARBA00022622"/>
    </source>
</evidence>
<protein>
    <recommendedName>
        <fullName evidence="20">chitin deacetylase</fullName>
        <ecNumber evidence="20">3.5.1.41</ecNumber>
    </recommendedName>
</protein>
<dbReference type="GO" id="GO:0005886">
    <property type="term" value="C:plasma membrane"/>
    <property type="evidence" value="ECO:0007669"/>
    <property type="project" value="UniProtKB-SubCell"/>
</dbReference>
<keyword evidence="23" id="KW-0812">Transmembrane</keyword>
<dbReference type="GO" id="GO:0046872">
    <property type="term" value="F:metal ion binding"/>
    <property type="evidence" value="ECO:0007669"/>
    <property type="project" value="UniProtKB-KW"/>
</dbReference>
<comment type="caution">
    <text evidence="26">The sequence shown here is derived from an EMBL/GenBank/DDBJ whole genome shotgun (WGS) entry which is preliminary data.</text>
</comment>
<dbReference type="GO" id="GO:0071555">
    <property type="term" value="P:cell wall organization"/>
    <property type="evidence" value="ECO:0007669"/>
    <property type="project" value="UniProtKB-KW"/>
</dbReference>
<dbReference type="PANTHER" id="PTHR10587:SF133">
    <property type="entry name" value="CHITIN DEACETYLASE 1-RELATED"/>
    <property type="match status" value="1"/>
</dbReference>
<evidence type="ECO:0000256" key="18">
    <source>
        <dbReference type="ARBA" id="ARBA00023316"/>
    </source>
</evidence>
<proteinExistence type="inferred from homology"/>
<dbReference type="Gene3D" id="3.20.20.370">
    <property type="entry name" value="Glycoside hydrolase/deacetylase"/>
    <property type="match status" value="1"/>
</dbReference>
<evidence type="ECO:0000256" key="3">
    <source>
        <dbReference type="ARBA" id="ARBA00004609"/>
    </source>
</evidence>
<evidence type="ECO:0000256" key="9">
    <source>
        <dbReference type="ARBA" id="ARBA00022723"/>
    </source>
</evidence>
<keyword evidence="19" id="KW-0624">Polysaccharide degradation</keyword>